<dbReference type="RefSeq" id="WP_152660519.1">
    <property type="nucleotide sequence ID" value="NZ_CP036422.1"/>
</dbReference>
<protein>
    <submittedName>
        <fullName evidence="3">Glycosyltransferase family 1 protein</fullName>
    </submittedName>
</protein>
<dbReference type="Gene3D" id="3.40.50.2000">
    <property type="entry name" value="Glycogen Phosphorylase B"/>
    <property type="match status" value="2"/>
</dbReference>
<dbReference type="OrthoDB" id="9801609at2"/>
<accession>A0A5P9NF55</accession>
<keyword evidence="4" id="KW-1185">Reference proteome</keyword>
<feature type="domain" description="Glycosyl transferase family 1" evidence="2">
    <location>
        <begin position="255"/>
        <end position="408"/>
    </location>
</feature>
<keyword evidence="1 3" id="KW-0808">Transferase</keyword>
<dbReference type="AlphaFoldDB" id="A0A5P9NF55"/>
<dbReference type="Pfam" id="PF00534">
    <property type="entry name" value="Glycos_transf_1"/>
    <property type="match status" value="1"/>
</dbReference>
<gene>
    <name evidence="3" type="ORF">EY643_01365</name>
</gene>
<dbReference type="GO" id="GO:0009103">
    <property type="term" value="P:lipopolysaccharide biosynthetic process"/>
    <property type="evidence" value="ECO:0007669"/>
    <property type="project" value="TreeGrafter"/>
</dbReference>
<organism evidence="3 4">
    <name type="scientific">Halioglobus maricola</name>
    <dbReference type="NCBI Taxonomy" id="2601894"/>
    <lineage>
        <taxon>Bacteria</taxon>
        <taxon>Pseudomonadati</taxon>
        <taxon>Pseudomonadota</taxon>
        <taxon>Gammaproteobacteria</taxon>
        <taxon>Cellvibrionales</taxon>
        <taxon>Halieaceae</taxon>
        <taxon>Halioglobus</taxon>
    </lineage>
</organism>
<dbReference type="GO" id="GO:0016757">
    <property type="term" value="F:glycosyltransferase activity"/>
    <property type="evidence" value="ECO:0007669"/>
    <property type="project" value="InterPro"/>
</dbReference>
<evidence type="ECO:0000313" key="4">
    <source>
        <dbReference type="Proteomes" id="UP000326287"/>
    </source>
</evidence>
<dbReference type="EMBL" id="CP036422">
    <property type="protein sequence ID" value="QFU74407.1"/>
    <property type="molecule type" value="Genomic_DNA"/>
</dbReference>
<dbReference type="CDD" id="cd03809">
    <property type="entry name" value="GT4_MtfB-like"/>
    <property type="match status" value="1"/>
</dbReference>
<dbReference type="SUPFAM" id="SSF53756">
    <property type="entry name" value="UDP-Glycosyltransferase/glycogen phosphorylase"/>
    <property type="match status" value="1"/>
</dbReference>
<dbReference type="PANTHER" id="PTHR46401:SF2">
    <property type="entry name" value="GLYCOSYLTRANSFERASE WBBK-RELATED"/>
    <property type="match status" value="1"/>
</dbReference>
<sequence>MKVMIDAYNLALTKGTGVATYARNLSRSLKDMGHEVSVLYDVPMAKTQNEFLKEVLFFDHPDARMLAGASFDHFFTRLKSVVATATGHVSPDYIPVKGQVLSQHIESRLPSYDHIYNAPHLYYASLVYFRVTGRFITIKLDDPPDIAHWTYPLPLRIAGARNIYTIHDLVPLKLPFTTLDDKQSYLGLCQKIVATADAVVTVSENSKRDICTLLGAQSSLVHNTYQSVSFPEKFTSSSRHELTNLLNNMYGLKRGEYFLYLGAIEPKKNVGRLLEAFLGSDSTFPLVMVGSDAWLAENELSSWDQELTSHFSIQGEKILKSRRVIRLDYVAFANVISLIRGARALLFPSLYEGFGLPVLEAMTLGTPVLTSDNGSLGEISHGAALQVDPYDTQAIRHGINNLLIGSDLASMSEKGLTRAKNFSPTVVNQRLNAVYQSLAH</sequence>
<dbReference type="InterPro" id="IPR001296">
    <property type="entry name" value="Glyco_trans_1"/>
</dbReference>
<dbReference type="PANTHER" id="PTHR46401">
    <property type="entry name" value="GLYCOSYLTRANSFERASE WBBK-RELATED"/>
    <property type="match status" value="1"/>
</dbReference>
<evidence type="ECO:0000256" key="1">
    <source>
        <dbReference type="ARBA" id="ARBA00022679"/>
    </source>
</evidence>
<evidence type="ECO:0000313" key="3">
    <source>
        <dbReference type="EMBL" id="QFU74407.1"/>
    </source>
</evidence>
<name>A0A5P9NF55_9GAMM</name>
<reference evidence="3 4" key="1">
    <citation type="submission" date="2019-02" db="EMBL/GenBank/DDBJ databases">
        <authorList>
            <person name="Li S.-H."/>
        </authorList>
    </citation>
    <scope>NUCLEOTIDE SEQUENCE [LARGE SCALE GENOMIC DNA]</scope>
    <source>
        <strain evidence="3 4">IMCC14385</strain>
    </source>
</reference>
<evidence type="ECO:0000259" key="2">
    <source>
        <dbReference type="Pfam" id="PF00534"/>
    </source>
</evidence>
<dbReference type="Proteomes" id="UP000326287">
    <property type="component" value="Chromosome"/>
</dbReference>
<proteinExistence type="predicted"/>
<dbReference type="KEGG" id="halc:EY643_01365"/>